<keyword evidence="1" id="KW-0479">Metal-binding</keyword>
<dbReference type="Proteomes" id="UP000316092">
    <property type="component" value="Unassembled WGS sequence"/>
</dbReference>
<comment type="caution">
    <text evidence="7">The sequence shown here is derived from an EMBL/GenBank/DDBJ whole genome shotgun (WGS) entry which is preliminary data.</text>
</comment>
<keyword evidence="2" id="KW-0560">Oxidoreductase</keyword>
<dbReference type="InterPro" id="IPR011706">
    <property type="entry name" value="Cu-oxidase_C"/>
</dbReference>
<organism evidence="7 8">
    <name type="scientific">Deinococcus detaillensis</name>
    <dbReference type="NCBI Taxonomy" id="2592048"/>
    <lineage>
        <taxon>Bacteria</taxon>
        <taxon>Thermotogati</taxon>
        <taxon>Deinococcota</taxon>
        <taxon>Deinococci</taxon>
        <taxon>Deinococcales</taxon>
        <taxon>Deinococcaceae</taxon>
        <taxon>Deinococcus</taxon>
    </lineage>
</organism>
<feature type="region of interest" description="Disordered" evidence="4">
    <location>
        <begin position="1"/>
        <end position="29"/>
    </location>
</feature>
<name>A0A553UZA0_9DEIO</name>
<dbReference type="GO" id="GO:0016491">
    <property type="term" value="F:oxidoreductase activity"/>
    <property type="evidence" value="ECO:0007669"/>
    <property type="project" value="UniProtKB-KW"/>
</dbReference>
<feature type="domain" description="Plastocyanin-like" evidence="6">
    <location>
        <begin position="172"/>
        <end position="290"/>
    </location>
</feature>
<reference evidence="7 8" key="1">
    <citation type="submission" date="2019-07" db="EMBL/GenBank/DDBJ databases">
        <title>Deinococcus detaillus sp. nov., isolated from humus soil in Antarctica.</title>
        <authorList>
            <person name="Zhang K."/>
        </authorList>
    </citation>
    <scope>NUCLEOTIDE SEQUENCE [LARGE SCALE GENOMIC DNA]</scope>
    <source>
        <strain evidence="7 8">H1</strain>
    </source>
</reference>
<dbReference type="InterPro" id="IPR045087">
    <property type="entry name" value="Cu-oxidase_fam"/>
</dbReference>
<evidence type="ECO:0000259" key="6">
    <source>
        <dbReference type="Pfam" id="PF07732"/>
    </source>
</evidence>
<evidence type="ECO:0000256" key="1">
    <source>
        <dbReference type="ARBA" id="ARBA00022723"/>
    </source>
</evidence>
<accession>A0A553UZA0</accession>
<dbReference type="Gene3D" id="2.60.40.420">
    <property type="entry name" value="Cupredoxins - blue copper proteins"/>
    <property type="match status" value="1"/>
</dbReference>
<dbReference type="OrthoDB" id="9757546at2"/>
<dbReference type="InterPro" id="IPR011707">
    <property type="entry name" value="Cu-oxidase-like_N"/>
</dbReference>
<dbReference type="Pfam" id="PF07732">
    <property type="entry name" value="Cu-oxidase_3"/>
    <property type="match status" value="1"/>
</dbReference>
<dbReference type="PANTHER" id="PTHR11709">
    <property type="entry name" value="MULTI-COPPER OXIDASE"/>
    <property type="match status" value="1"/>
</dbReference>
<sequence length="444" mass="47557">MTPPNHTLNARSNSVRHVSSSTPTSGRLRAQSAGITVSVPGLRLSSVSISVLITLAGCLVFSTWLTAGASKSPALPSQSGQMPGMNMGLPTRIPLSKLSSTPVQTPTRMGGLVMPPGMIMTSGTSLEAMQDMAAVDLSKVTYTAPATARGDQPLTPHLLNGVKVFTLETSLINWNILPGVQVAAYAVNHQVPGPRIHLTEGDRVRFVVKNVLPEATTIHWHGLAVPNSMDGAGSVTQKPIPSGGSFPPGGSFTYEFTVRQAGTFFYHSHTSVDRQQGLGLYGALIVDPRSSSGMPRTDLDYTLQLQEWTFKSGYTFPSMIMEGLLPNYFTINGKAYLSTDVVQMKVGQTIQLRFIGSNNNFIHPMHIHGGPFTVVARDGVTLPAGARFQADTLNIGPGQRYDVIWTARAKGVWLIHCHIPHHITNDNVEVKGGGGLTMAINVKS</sequence>
<dbReference type="Pfam" id="PF07731">
    <property type="entry name" value="Cu-oxidase_2"/>
    <property type="match status" value="1"/>
</dbReference>
<dbReference type="PANTHER" id="PTHR11709:SF394">
    <property type="entry name" value="FI03373P-RELATED"/>
    <property type="match status" value="1"/>
</dbReference>
<evidence type="ECO:0000313" key="7">
    <source>
        <dbReference type="EMBL" id="TSA85542.1"/>
    </source>
</evidence>
<dbReference type="CDD" id="cd13860">
    <property type="entry name" value="CuRO_1_2dMco_1"/>
    <property type="match status" value="1"/>
</dbReference>
<dbReference type="EMBL" id="VKDB01000009">
    <property type="protein sequence ID" value="TSA85542.1"/>
    <property type="molecule type" value="Genomic_DNA"/>
</dbReference>
<evidence type="ECO:0000256" key="2">
    <source>
        <dbReference type="ARBA" id="ARBA00023002"/>
    </source>
</evidence>
<evidence type="ECO:0000256" key="3">
    <source>
        <dbReference type="ARBA" id="ARBA00023008"/>
    </source>
</evidence>
<dbReference type="InterPro" id="IPR008972">
    <property type="entry name" value="Cupredoxin"/>
</dbReference>
<keyword evidence="3" id="KW-0186">Copper</keyword>
<gene>
    <name evidence="7" type="ORF">FNU79_10150</name>
</gene>
<dbReference type="AlphaFoldDB" id="A0A553UZA0"/>
<evidence type="ECO:0000313" key="8">
    <source>
        <dbReference type="Proteomes" id="UP000316092"/>
    </source>
</evidence>
<dbReference type="CDD" id="cd04202">
    <property type="entry name" value="CuRO_D2_2dMcoN_like"/>
    <property type="match status" value="1"/>
</dbReference>
<proteinExistence type="predicted"/>
<feature type="domain" description="Plastocyanin-like" evidence="5">
    <location>
        <begin position="327"/>
        <end position="425"/>
    </location>
</feature>
<feature type="compositionally biased region" description="Polar residues" evidence="4">
    <location>
        <begin position="1"/>
        <end position="25"/>
    </location>
</feature>
<dbReference type="GO" id="GO:0005507">
    <property type="term" value="F:copper ion binding"/>
    <property type="evidence" value="ECO:0007669"/>
    <property type="project" value="InterPro"/>
</dbReference>
<evidence type="ECO:0000259" key="5">
    <source>
        <dbReference type="Pfam" id="PF07731"/>
    </source>
</evidence>
<evidence type="ECO:0000256" key="4">
    <source>
        <dbReference type="SAM" id="MobiDB-lite"/>
    </source>
</evidence>
<dbReference type="SUPFAM" id="SSF49503">
    <property type="entry name" value="Cupredoxins"/>
    <property type="match status" value="2"/>
</dbReference>
<protein>
    <submittedName>
        <fullName evidence="7">Copper oxidase</fullName>
    </submittedName>
</protein>
<keyword evidence="8" id="KW-1185">Reference proteome</keyword>